<keyword evidence="3" id="KW-1185">Reference proteome</keyword>
<evidence type="ECO:0000313" key="3">
    <source>
        <dbReference type="Proteomes" id="UP001497480"/>
    </source>
</evidence>
<reference evidence="2 3" key="1">
    <citation type="submission" date="2024-03" db="EMBL/GenBank/DDBJ databases">
        <authorList>
            <person name="Martinez-Hernandez J."/>
        </authorList>
    </citation>
    <scope>NUCLEOTIDE SEQUENCE [LARGE SCALE GENOMIC DNA]</scope>
</reference>
<keyword evidence="1" id="KW-0472">Membrane</keyword>
<comment type="caution">
    <text evidence="2">The sequence shown here is derived from an EMBL/GenBank/DDBJ whole genome shotgun (WGS) entry which is preliminary data.</text>
</comment>
<evidence type="ECO:0000313" key="2">
    <source>
        <dbReference type="EMBL" id="CAL0305385.1"/>
    </source>
</evidence>
<keyword evidence="1" id="KW-1133">Transmembrane helix</keyword>
<sequence length="83" mass="9231">MATGTIYAAVPAVVVAVGFYFRHTNFAKELRRGISATNQSMVDEVNEEVETLQKPKVAPQLDAITAFKFCTMDQQLFIFQTKG</sequence>
<organism evidence="2 3">
    <name type="scientific">Lupinus luteus</name>
    <name type="common">European yellow lupine</name>
    <dbReference type="NCBI Taxonomy" id="3873"/>
    <lineage>
        <taxon>Eukaryota</taxon>
        <taxon>Viridiplantae</taxon>
        <taxon>Streptophyta</taxon>
        <taxon>Embryophyta</taxon>
        <taxon>Tracheophyta</taxon>
        <taxon>Spermatophyta</taxon>
        <taxon>Magnoliopsida</taxon>
        <taxon>eudicotyledons</taxon>
        <taxon>Gunneridae</taxon>
        <taxon>Pentapetalae</taxon>
        <taxon>rosids</taxon>
        <taxon>fabids</taxon>
        <taxon>Fabales</taxon>
        <taxon>Fabaceae</taxon>
        <taxon>Papilionoideae</taxon>
        <taxon>50 kb inversion clade</taxon>
        <taxon>genistoids sensu lato</taxon>
        <taxon>core genistoids</taxon>
        <taxon>Genisteae</taxon>
        <taxon>Lupinus</taxon>
    </lineage>
</organism>
<proteinExistence type="predicted"/>
<dbReference type="Proteomes" id="UP001497480">
    <property type="component" value="Unassembled WGS sequence"/>
</dbReference>
<evidence type="ECO:0000256" key="1">
    <source>
        <dbReference type="SAM" id="Phobius"/>
    </source>
</evidence>
<protein>
    <submittedName>
        <fullName evidence="2">Uncharacterized protein</fullName>
    </submittedName>
</protein>
<feature type="transmembrane region" description="Helical" evidence="1">
    <location>
        <begin position="6"/>
        <end position="22"/>
    </location>
</feature>
<keyword evidence="1" id="KW-0812">Transmembrane</keyword>
<dbReference type="EMBL" id="CAXHTB010000004">
    <property type="protein sequence ID" value="CAL0305385.1"/>
    <property type="molecule type" value="Genomic_DNA"/>
</dbReference>
<dbReference type="AlphaFoldDB" id="A0AAV1W7U4"/>
<name>A0AAV1W7U4_LUPLU</name>
<accession>A0AAV1W7U4</accession>
<gene>
    <name evidence="2" type="ORF">LLUT_LOCUS6445</name>
</gene>